<keyword evidence="1" id="KW-1133">Transmembrane helix</keyword>
<dbReference type="InterPro" id="IPR036047">
    <property type="entry name" value="F-box-like_dom_sf"/>
</dbReference>
<name>A0A1S3B692_CUCME</name>
<organism evidence="3 4">
    <name type="scientific">Cucumis melo</name>
    <name type="common">Muskmelon</name>
    <dbReference type="NCBI Taxonomy" id="3656"/>
    <lineage>
        <taxon>Eukaryota</taxon>
        <taxon>Viridiplantae</taxon>
        <taxon>Streptophyta</taxon>
        <taxon>Embryophyta</taxon>
        <taxon>Tracheophyta</taxon>
        <taxon>Spermatophyta</taxon>
        <taxon>Magnoliopsida</taxon>
        <taxon>eudicotyledons</taxon>
        <taxon>Gunneridae</taxon>
        <taxon>Pentapetalae</taxon>
        <taxon>rosids</taxon>
        <taxon>fabids</taxon>
        <taxon>Cucurbitales</taxon>
        <taxon>Cucurbitaceae</taxon>
        <taxon>Benincaseae</taxon>
        <taxon>Cucumis</taxon>
    </lineage>
</organism>
<dbReference type="Pfam" id="PF12937">
    <property type="entry name" value="F-box-like"/>
    <property type="match status" value="1"/>
</dbReference>
<evidence type="ECO:0000313" key="4">
    <source>
        <dbReference type="RefSeq" id="XP_008442873.2"/>
    </source>
</evidence>
<dbReference type="Gene3D" id="1.20.1280.50">
    <property type="match status" value="1"/>
</dbReference>
<dbReference type="KEGG" id="cmo:103486639"/>
<dbReference type="PANTHER" id="PTHR33736">
    <property type="entry name" value="F-BOX PROTEIN-RELATED"/>
    <property type="match status" value="1"/>
</dbReference>
<dbReference type="InterPro" id="IPR001810">
    <property type="entry name" value="F-box_dom"/>
</dbReference>
<dbReference type="InParanoid" id="A0A1S3B692"/>
<dbReference type="GeneID" id="103486639"/>
<reference evidence="4" key="1">
    <citation type="submission" date="2025-08" db="UniProtKB">
        <authorList>
            <consortium name="RefSeq"/>
        </authorList>
    </citation>
    <scope>IDENTIFICATION</scope>
    <source>
        <tissue evidence="4">Stem</tissue>
    </source>
</reference>
<evidence type="ECO:0000256" key="1">
    <source>
        <dbReference type="SAM" id="Phobius"/>
    </source>
</evidence>
<dbReference type="Proteomes" id="UP001652600">
    <property type="component" value="Chromosome 4"/>
</dbReference>
<dbReference type="PANTHER" id="PTHR33736:SF13">
    <property type="entry name" value="OS11G0155100 PROTEIN"/>
    <property type="match status" value="1"/>
</dbReference>
<accession>A0A1S3B692</accession>
<evidence type="ECO:0000259" key="2">
    <source>
        <dbReference type="Pfam" id="PF12937"/>
    </source>
</evidence>
<proteinExistence type="predicted"/>
<dbReference type="RefSeq" id="XP_008442873.2">
    <property type="nucleotide sequence ID" value="XM_008444651.3"/>
</dbReference>
<feature type="transmembrane region" description="Helical" evidence="1">
    <location>
        <begin position="329"/>
        <end position="350"/>
    </location>
</feature>
<dbReference type="AlphaFoldDB" id="A0A1S3B692"/>
<feature type="domain" description="F-box" evidence="2">
    <location>
        <begin position="41"/>
        <end position="77"/>
    </location>
</feature>
<dbReference type="Gramene" id="MELO3C009497.2.1">
    <property type="protein sequence ID" value="MELO3C009497.2.1"/>
    <property type="gene ID" value="MELO3C009497.2"/>
</dbReference>
<dbReference type="InterPro" id="IPR045283">
    <property type="entry name" value="AT3G44326-like"/>
</dbReference>
<keyword evidence="3" id="KW-1185">Reference proteome</keyword>
<dbReference type="eggNOG" id="ENOG502QV6F">
    <property type="taxonomic scope" value="Eukaryota"/>
</dbReference>
<keyword evidence="1" id="KW-0812">Transmembrane</keyword>
<evidence type="ECO:0000313" key="3">
    <source>
        <dbReference type="Proteomes" id="UP001652600"/>
    </source>
</evidence>
<dbReference type="SUPFAM" id="SSF81383">
    <property type="entry name" value="F-box domain"/>
    <property type="match status" value="1"/>
</dbReference>
<sequence length="351" mass="39130">MPTYTVGISSAPMPNHTFSPSAVVDGASTSISDIHPDILRTHILSRLDGPDLAAAACTSSELHRLTAEPKLWAAICHSTWPSTTTPRLDALISEFPDGPRSFFYDSFPRGSNHSETSTSSPSPATYCRRRHLPMELISAVDIYYRGEMIFSRVVETETVSGWFRCSPFRIDMLDPKDVVPTTIRFPIGDGNTCRELAEDLTLSWIVIDGAGRRAVNLSSYRAVKVERHWLSGEVHVEFGTVLGGERGTAAEWVKCGIAVTCGGWEGGNLQVREVNLQVEDMDGTFLDGKESLVILERAMEGRKGRKRLDEFMEKKKERKEMKVRREGTLDMMCLAFGFFGFATLCLCFLFR</sequence>
<keyword evidence="1" id="KW-0472">Membrane</keyword>
<protein>
    <submittedName>
        <fullName evidence="4">Probable F-box protein At2g36090</fullName>
    </submittedName>
</protein>
<gene>
    <name evidence="4" type="primary">LOC103486639</name>
</gene>